<sequence length="208" mass="23697">MDAFHGGNIMKTGEARGIYSSVLKSYNEQKFKLSKQREELKERMESTPDGKTRYADEAATLELKYNAVAEKQDEYQNYVNQLMAQWEGKFNSVVAKQQGEAAKDYGEEMGKIMTVARRLMHGDQVPMQDEKKLMEYDKDLYIMAKNAGMMAQLEKRKKYDSLWEDEEKKEHEDPMEAADAEEAFTAGPEVVSVESVMEAAAGETESES</sequence>
<evidence type="ECO:0000313" key="2">
    <source>
        <dbReference type="Proteomes" id="UP000095495"/>
    </source>
</evidence>
<gene>
    <name evidence="1" type="ORF">ERS852420_02727</name>
</gene>
<evidence type="ECO:0000313" key="1">
    <source>
        <dbReference type="EMBL" id="CUN10566.1"/>
    </source>
</evidence>
<dbReference type="EMBL" id="CYXV01000013">
    <property type="protein sequence ID" value="CUN10566.1"/>
    <property type="molecule type" value="Genomic_DNA"/>
</dbReference>
<dbReference type="Proteomes" id="UP000095495">
    <property type="component" value="Unassembled WGS sequence"/>
</dbReference>
<proteinExistence type="predicted"/>
<reference evidence="1 2" key="1">
    <citation type="submission" date="2015-09" db="EMBL/GenBank/DDBJ databases">
        <authorList>
            <consortium name="Pathogen Informatics"/>
        </authorList>
    </citation>
    <scope>NUCLEOTIDE SEQUENCE [LARGE SCALE GENOMIC DNA]</scope>
    <source>
        <strain evidence="1 2">2789STDY5608863</strain>
    </source>
</reference>
<protein>
    <submittedName>
        <fullName evidence="1">Uncharacterized protein</fullName>
    </submittedName>
</protein>
<organism evidence="1 2">
    <name type="scientific">Roseburia faecis</name>
    <dbReference type="NCBI Taxonomy" id="301302"/>
    <lineage>
        <taxon>Bacteria</taxon>
        <taxon>Bacillati</taxon>
        <taxon>Bacillota</taxon>
        <taxon>Clostridia</taxon>
        <taxon>Lachnospirales</taxon>
        <taxon>Lachnospiraceae</taxon>
        <taxon>Roseburia</taxon>
    </lineage>
</organism>
<accession>A0A173U882</accession>
<dbReference type="AlphaFoldDB" id="A0A173U882"/>
<name>A0A173U882_9FIRM</name>